<dbReference type="EMBL" id="SLUP01000002">
    <property type="protein sequence ID" value="TCL67891.1"/>
    <property type="molecule type" value="Genomic_DNA"/>
</dbReference>
<dbReference type="GO" id="GO:0046872">
    <property type="term" value="F:metal ion binding"/>
    <property type="evidence" value="ECO:0007669"/>
    <property type="project" value="UniProtKB-KW"/>
</dbReference>
<feature type="region of interest" description="Disordered" evidence="5">
    <location>
        <begin position="452"/>
        <end position="486"/>
    </location>
</feature>
<organism evidence="8 9">
    <name type="scientific">Mariniflexile fucanivorans</name>
    <dbReference type="NCBI Taxonomy" id="264023"/>
    <lineage>
        <taxon>Bacteria</taxon>
        <taxon>Pseudomonadati</taxon>
        <taxon>Bacteroidota</taxon>
        <taxon>Flavobacteriia</taxon>
        <taxon>Flavobacteriales</taxon>
        <taxon>Flavobacteriaceae</taxon>
        <taxon>Mariniflexile</taxon>
    </lineage>
</organism>
<dbReference type="InterPro" id="IPR050738">
    <property type="entry name" value="Sulfatase"/>
</dbReference>
<comment type="similarity">
    <text evidence="1">Belongs to the sulfatase family.</text>
</comment>
<evidence type="ECO:0000256" key="1">
    <source>
        <dbReference type="ARBA" id="ARBA00008779"/>
    </source>
</evidence>
<comment type="caution">
    <text evidence="8">The sequence shown here is derived from an EMBL/GenBank/DDBJ whole genome shotgun (WGS) entry which is preliminary data.</text>
</comment>
<dbReference type="GO" id="GO:0004065">
    <property type="term" value="F:arylsulfatase activity"/>
    <property type="evidence" value="ECO:0007669"/>
    <property type="project" value="TreeGrafter"/>
</dbReference>
<evidence type="ECO:0000313" key="8">
    <source>
        <dbReference type="EMBL" id="TCL67891.1"/>
    </source>
</evidence>
<proteinExistence type="inferred from homology"/>
<dbReference type="InterPro" id="IPR024607">
    <property type="entry name" value="Sulfatase_CS"/>
</dbReference>
<evidence type="ECO:0000256" key="4">
    <source>
        <dbReference type="ARBA" id="ARBA00022837"/>
    </source>
</evidence>
<feature type="signal peptide" evidence="6">
    <location>
        <begin position="1"/>
        <end position="22"/>
    </location>
</feature>
<keyword evidence="3" id="KW-0378">Hydrolase</keyword>
<feature type="domain" description="Sulfatase N-terminal" evidence="7">
    <location>
        <begin position="31"/>
        <end position="351"/>
    </location>
</feature>
<evidence type="ECO:0000256" key="3">
    <source>
        <dbReference type="ARBA" id="ARBA00022801"/>
    </source>
</evidence>
<evidence type="ECO:0000256" key="5">
    <source>
        <dbReference type="SAM" id="MobiDB-lite"/>
    </source>
</evidence>
<dbReference type="RefSeq" id="WP_132216007.1">
    <property type="nucleotide sequence ID" value="NZ_OX156936.1"/>
</dbReference>
<dbReference type="Proteomes" id="UP000295455">
    <property type="component" value="Unassembled WGS sequence"/>
</dbReference>
<dbReference type="Gene3D" id="3.30.1120.10">
    <property type="match status" value="1"/>
</dbReference>
<evidence type="ECO:0000259" key="7">
    <source>
        <dbReference type="Pfam" id="PF00884"/>
    </source>
</evidence>
<feature type="region of interest" description="Disordered" evidence="5">
    <location>
        <begin position="260"/>
        <end position="287"/>
    </location>
</feature>
<keyword evidence="9" id="KW-1185">Reference proteome</keyword>
<keyword evidence="4" id="KW-0106">Calcium</keyword>
<dbReference type="Gene3D" id="3.40.720.10">
    <property type="entry name" value="Alkaline Phosphatase, subunit A"/>
    <property type="match status" value="1"/>
</dbReference>
<dbReference type="OrthoDB" id="9765065at2"/>
<gene>
    <name evidence="8" type="ORF">EV196_102454</name>
</gene>
<name>A0A4R1RNJ8_9FLAO</name>
<feature type="chain" id="PRO_5020219322" evidence="6">
    <location>
        <begin position="23"/>
        <end position="486"/>
    </location>
</feature>
<evidence type="ECO:0000256" key="2">
    <source>
        <dbReference type="ARBA" id="ARBA00022723"/>
    </source>
</evidence>
<evidence type="ECO:0000313" key="9">
    <source>
        <dbReference type="Proteomes" id="UP000295455"/>
    </source>
</evidence>
<sequence>MMIDKKIILVVCCLMASIGIYAQTQSKSQKPNIIFIFADDWGYGDLSAHGSTWVKTPNIDKMIGDGMDFSNFTVNSPVCSPSRVAVMTGQFPARQSIHQHFQGWKAHENRGMPDWMDPEGMSFPREFQKAGYVTAHFGKWHLGAAPDVPKESAYGYDEYATFNGSKNIDIPKAGSIGVDYAEDFIKRNKDKPFFINLWLHEAHTAHYPLEKFMDKFGNLDEQKQVYASIIAEGDEAVGRIVNLLEELGLDENTLVVFSTDNGPEWEGTEKDKLHKPEKGDDDDNGPVGLGKYYSVGETGGLKGQKRSLFAGGIRVPFVAKWPKVIPEGVKNNSAVITAVDLLPTFLEAANIPMPKGYQPDGESMMSAFKGNIFERSKPIFWEWKGGDNFVYTWPTLGVRDGDYKLVVDVTGEKYELFDIKNDWKEEHNLADTNPKKAQELLDLVYEWKKTLPEKPRESCLSSARNKVKPVDKVKKEKSKENKNEDD</sequence>
<dbReference type="PANTHER" id="PTHR42693">
    <property type="entry name" value="ARYLSULFATASE FAMILY MEMBER"/>
    <property type="match status" value="1"/>
</dbReference>
<protein>
    <submittedName>
        <fullName evidence="8">N-acetylgalactosamine-6-sulfatase</fullName>
    </submittedName>
</protein>
<evidence type="ECO:0000256" key="6">
    <source>
        <dbReference type="SAM" id="SignalP"/>
    </source>
</evidence>
<accession>A0A4R1RNJ8</accession>
<dbReference type="SUPFAM" id="SSF53649">
    <property type="entry name" value="Alkaline phosphatase-like"/>
    <property type="match status" value="1"/>
</dbReference>
<keyword evidence="2" id="KW-0479">Metal-binding</keyword>
<dbReference type="PROSITE" id="PS00523">
    <property type="entry name" value="SULFATASE_1"/>
    <property type="match status" value="1"/>
</dbReference>
<dbReference type="InterPro" id="IPR017850">
    <property type="entry name" value="Alkaline_phosphatase_core_sf"/>
</dbReference>
<feature type="compositionally biased region" description="Basic and acidic residues" evidence="5">
    <location>
        <begin position="267"/>
        <end position="278"/>
    </location>
</feature>
<dbReference type="Pfam" id="PF00884">
    <property type="entry name" value="Sulfatase"/>
    <property type="match status" value="1"/>
</dbReference>
<reference evidence="8 9" key="1">
    <citation type="submission" date="2019-03" db="EMBL/GenBank/DDBJ databases">
        <title>Genomic Encyclopedia of Type Strains, Phase IV (KMG-IV): sequencing the most valuable type-strain genomes for metagenomic binning, comparative biology and taxonomic classification.</title>
        <authorList>
            <person name="Goeker M."/>
        </authorList>
    </citation>
    <scope>NUCLEOTIDE SEQUENCE [LARGE SCALE GENOMIC DNA]</scope>
    <source>
        <strain evidence="8 9">DSM 18792</strain>
    </source>
</reference>
<feature type="compositionally biased region" description="Basic and acidic residues" evidence="5">
    <location>
        <begin position="468"/>
        <end position="486"/>
    </location>
</feature>
<dbReference type="PANTHER" id="PTHR42693:SF53">
    <property type="entry name" value="ENDO-4-O-SULFATASE"/>
    <property type="match status" value="1"/>
</dbReference>
<dbReference type="InterPro" id="IPR000917">
    <property type="entry name" value="Sulfatase_N"/>
</dbReference>
<dbReference type="AlphaFoldDB" id="A0A4R1RNJ8"/>
<keyword evidence="6" id="KW-0732">Signal</keyword>